<reference evidence="1 2" key="1">
    <citation type="submission" date="2021-11" db="EMBL/GenBank/DDBJ databases">
        <title>Black yeast isolated from Biological Soil Crust.</title>
        <authorList>
            <person name="Kurbessoian T."/>
        </authorList>
    </citation>
    <scope>NUCLEOTIDE SEQUENCE [LARGE SCALE GENOMIC DNA]</scope>
    <source>
        <strain evidence="1 2">CCFEE 5522</strain>
    </source>
</reference>
<dbReference type="Proteomes" id="UP001324427">
    <property type="component" value="Unassembled WGS sequence"/>
</dbReference>
<comment type="caution">
    <text evidence="1">The sequence shown here is derived from an EMBL/GenBank/DDBJ whole genome shotgun (WGS) entry which is preliminary data.</text>
</comment>
<evidence type="ECO:0000313" key="1">
    <source>
        <dbReference type="EMBL" id="KAK4550802.1"/>
    </source>
</evidence>
<organism evidence="1 2">
    <name type="scientific">Oleoguttula mirabilis</name>
    <dbReference type="NCBI Taxonomy" id="1507867"/>
    <lineage>
        <taxon>Eukaryota</taxon>
        <taxon>Fungi</taxon>
        <taxon>Dikarya</taxon>
        <taxon>Ascomycota</taxon>
        <taxon>Pezizomycotina</taxon>
        <taxon>Dothideomycetes</taxon>
        <taxon>Dothideomycetidae</taxon>
        <taxon>Mycosphaerellales</taxon>
        <taxon>Teratosphaeriaceae</taxon>
        <taxon>Oleoguttula</taxon>
    </lineage>
</organism>
<evidence type="ECO:0000313" key="2">
    <source>
        <dbReference type="Proteomes" id="UP001324427"/>
    </source>
</evidence>
<name>A0AAV9K034_9PEZI</name>
<dbReference type="EMBL" id="JAVFHQ010000001">
    <property type="protein sequence ID" value="KAK4550802.1"/>
    <property type="molecule type" value="Genomic_DNA"/>
</dbReference>
<sequence>MDRYTAEQIASKGTDKTKQEIKFAAKKDAAWPVGHPEPTTKTGKAIEKLTNKLEKVTIELR</sequence>
<dbReference type="AlphaFoldDB" id="A0AAV9K034"/>
<proteinExistence type="predicted"/>
<protein>
    <submittedName>
        <fullName evidence="1">Uncharacterized protein</fullName>
    </submittedName>
</protein>
<gene>
    <name evidence="1" type="ORF">LTR36_000382</name>
</gene>
<accession>A0AAV9K034</accession>
<keyword evidence="2" id="KW-1185">Reference proteome</keyword>